<evidence type="ECO:0000313" key="3">
    <source>
        <dbReference type="Proteomes" id="UP000053237"/>
    </source>
</evidence>
<evidence type="ECO:0000313" key="2">
    <source>
        <dbReference type="EMBL" id="CCI43775.1"/>
    </source>
</evidence>
<keyword evidence="3" id="KW-1185">Reference proteome</keyword>
<sequence>MVSSIIFITGIILLATANGKTIRSLDISSGSNKKGTMKIDQIQCQSDWSNPQWHKCISDGSNTKACQDTFFTQIVPSIYAFLKLDVDVNILNLLSVDVELYLAVLGRAFVSTIPQGLSGADILVAIKAYASVHPQIELWINYFPRSPSLINIDLDIGAEIVIWVVLVLAFGCW</sequence>
<organism evidence="2 3">
    <name type="scientific">Albugo candida</name>
    <dbReference type="NCBI Taxonomy" id="65357"/>
    <lineage>
        <taxon>Eukaryota</taxon>
        <taxon>Sar</taxon>
        <taxon>Stramenopiles</taxon>
        <taxon>Oomycota</taxon>
        <taxon>Peronosporomycetes</taxon>
        <taxon>Albuginales</taxon>
        <taxon>Albuginaceae</taxon>
        <taxon>Albugo</taxon>
    </lineage>
</organism>
<name>A0A024GB56_9STRA</name>
<proteinExistence type="predicted"/>
<dbReference type="Proteomes" id="UP000053237">
    <property type="component" value="Unassembled WGS sequence"/>
</dbReference>
<keyword evidence="1" id="KW-0732">Signal</keyword>
<evidence type="ECO:0000256" key="1">
    <source>
        <dbReference type="SAM" id="SignalP"/>
    </source>
</evidence>
<dbReference type="AlphaFoldDB" id="A0A024GB56"/>
<gene>
    <name evidence="2" type="ORF">BN9_045590</name>
</gene>
<feature type="chain" id="PRO_5001532364" evidence="1">
    <location>
        <begin position="20"/>
        <end position="173"/>
    </location>
</feature>
<dbReference type="EMBL" id="CAIX01000055">
    <property type="protein sequence ID" value="CCI43775.1"/>
    <property type="molecule type" value="Genomic_DNA"/>
</dbReference>
<reference evidence="2 3" key="1">
    <citation type="submission" date="2012-05" db="EMBL/GenBank/DDBJ databases">
        <title>Recombination and specialization in a pathogen metapopulation.</title>
        <authorList>
            <person name="Gardiner A."/>
            <person name="Kemen E."/>
            <person name="Schultz-Larsen T."/>
            <person name="MacLean D."/>
            <person name="Van Oosterhout C."/>
            <person name="Jones J.D.G."/>
        </authorList>
    </citation>
    <scope>NUCLEOTIDE SEQUENCE [LARGE SCALE GENOMIC DNA]</scope>
    <source>
        <strain evidence="2 3">Ac Nc2</strain>
    </source>
</reference>
<dbReference type="InParanoid" id="A0A024GB56"/>
<comment type="caution">
    <text evidence="2">The sequence shown here is derived from an EMBL/GenBank/DDBJ whole genome shotgun (WGS) entry which is preliminary data.</text>
</comment>
<accession>A0A024GB56</accession>
<protein>
    <submittedName>
        <fullName evidence="2">Uncharacterized protein</fullName>
    </submittedName>
</protein>
<feature type="signal peptide" evidence="1">
    <location>
        <begin position="1"/>
        <end position="19"/>
    </location>
</feature>